<gene>
    <name evidence="1" type="ORF">ACJMK2_000948</name>
    <name evidence="2" type="ORF">ACJMK2_001051</name>
</gene>
<dbReference type="EMBL" id="JBJQND010000001">
    <property type="protein sequence ID" value="KAL3888687.1"/>
    <property type="molecule type" value="Genomic_DNA"/>
</dbReference>
<evidence type="ECO:0000313" key="1">
    <source>
        <dbReference type="EMBL" id="KAL3888583.1"/>
    </source>
</evidence>
<name>A0ABD3XU84_SINWO</name>
<dbReference type="EMBL" id="JBJQND010000001">
    <property type="protein sequence ID" value="KAL3888583.1"/>
    <property type="molecule type" value="Genomic_DNA"/>
</dbReference>
<proteinExistence type="predicted"/>
<comment type="caution">
    <text evidence="1">The sequence shown here is derived from an EMBL/GenBank/DDBJ whole genome shotgun (WGS) entry which is preliminary data.</text>
</comment>
<protein>
    <submittedName>
        <fullName evidence="1">Uncharacterized protein</fullName>
    </submittedName>
</protein>
<keyword evidence="3" id="KW-1185">Reference proteome</keyword>
<feature type="non-terminal residue" evidence="1">
    <location>
        <position position="153"/>
    </location>
</feature>
<sequence length="153" mass="17867">VEDYFLTPCMLRQESPTAVFSPENDPRMVRTPDMCCIFTEKYLPTPIFHRLLAACVTRWPVAKKKDAAEYLIFCGCCVFDIDLFHRLTVYVKNHVVFARITKMVVDEVKTIDTKLCSRVRRFITRNLSKITSFMGQNLQYDLQAAFQTWHADD</sequence>
<evidence type="ECO:0000313" key="3">
    <source>
        <dbReference type="Proteomes" id="UP001634394"/>
    </source>
</evidence>
<reference evidence="1 3" key="1">
    <citation type="submission" date="2024-11" db="EMBL/GenBank/DDBJ databases">
        <title>Chromosome-level genome assembly of the freshwater bivalve Anodonta woodiana.</title>
        <authorList>
            <person name="Chen X."/>
        </authorList>
    </citation>
    <scope>NUCLEOTIDE SEQUENCE [LARGE SCALE GENOMIC DNA]</scope>
    <source>
        <strain evidence="1">MN2024</strain>
        <tissue evidence="1">Gills</tissue>
    </source>
</reference>
<dbReference type="Proteomes" id="UP001634394">
    <property type="component" value="Unassembled WGS sequence"/>
</dbReference>
<organism evidence="1 3">
    <name type="scientific">Sinanodonta woodiana</name>
    <name type="common">Chinese pond mussel</name>
    <name type="synonym">Anodonta woodiana</name>
    <dbReference type="NCBI Taxonomy" id="1069815"/>
    <lineage>
        <taxon>Eukaryota</taxon>
        <taxon>Metazoa</taxon>
        <taxon>Spiralia</taxon>
        <taxon>Lophotrochozoa</taxon>
        <taxon>Mollusca</taxon>
        <taxon>Bivalvia</taxon>
        <taxon>Autobranchia</taxon>
        <taxon>Heteroconchia</taxon>
        <taxon>Palaeoheterodonta</taxon>
        <taxon>Unionida</taxon>
        <taxon>Unionoidea</taxon>
        <taxon>Unionidae</taxon>
        <taxon>Unioninae</taxon>
        <taxon>Sinanodonta</taxon>
    </lineage>
</organism>
<evidence type="ECO:0000313" key="2">
    <source>
        <dbReference type="EMBL" id="KAL3888687.1"/>
    </source>
</evidence>
<feature type="non-terminal residue" evidence="1">
    <location>
        <position position="1"/>
    </location>
</feature>
<accession>A0ABD3XU84</accession>
<dbReference type="AlphaFoldDB" id="A0ABD3XU84"/>